<protein>
    <submittedName>
        <fullName evidence="7">FAD-dependent oxidoreductase</fullName>
    </submittedName>
</protein>
<keyword evidence="1" id="KW-0004">4Fe-4S</keyword>
<reference evidence="8" key="1">
    <citation type="journal article" date="2019" name="Int. J. Syst. Evol. Microbiol.">
        <title>The Global Catalogue of Microorganisms (GCM) 10K type strain sequencing project: providing services to taxonomists for standard genome sequencing and annotation.</title>
        <authorList>
            <consortium name="The Broad Institute Genomics Platform"/>
            <consortium name="The Broad Institute Genome Sequencing Center for Infectious Disease"/>
            <person name="Wu L."/>
            <person name="Ma J."/>
        </authorList>
    </citation>
    <scope>NUCLEOTIDE SEQUENCE [LARGE SCALE GENOMIC DNA]</scope>
    <source>
        <strain evidence="8">JCM 18200</strain>
    </source>
</reference>
<gene>
    <name evidence="7" type="ORF">GCM10023231_03710</name>
</gene>
<dbReference type="RefSeq" id="WP_345229988.1">
    <property type="nucleotide sequence ID" value="NZ_BAABIQ010000003.1"/>
</dbReference>
<accession>A0ABP9AEM4</accession>
<dbReference type="Gene3D" id="3.50.50.60">
    <property type="entry name" value="FAD/NAD(P)-binding domain"/>
    <property type="match status" value="1"/>
</dbReference>
<dbReference type="EMBL" id="BAABIQ010000003">
    <property type="protein sequence ID" value="GAA4780073.1"/>
    <property type="molecule type" value="Genomic_DNA"/>
</dbReference>
<keyword evidence="8" id="KW-1185">Reference proteome</keyword>
<organism evidence="7 8">
    <name type="scientific">Olivibacter ginsenosidimutans</name>
    <dbReference type="NCBI Taxonomy" id="1176537"/>
    <lineage>
        <taxon>Bacteria</taxon>
        <taxon>Pseudomonadati</taxon>
        <taxon>Bacteroidota</taxon>
        <taxon>Sphingobacteriia</taxon>
        <taxon>Sphingobacteriales</taxon>
        <taxon>Sphingobacteriaceae</taxon>
        <taxon>Olivibacter</taxon>
    </lineage>
</organism>
<dbReference type="InterPro" id="IPR039650">
    <property type="entry name" value="HdrA-like"/>
</dbReference>
<evidence type="ECO:0000256" key="6">
    <source>
        <dbReference type="SAM" id="SignalP"/>
    </source>
</evidence>
<keyword evidence="3" id="KW-0560">Oxidoreductase</keyword>
<dbReference type="PANTHER" id="PTHR43498">
    <property type="entry name" value="FERREDOXIN:COB-COM HETERODISULFIDE REDUCTASE SUBUNIT A"/>
    <property type="match status" value="1"/>
</dbReference>
<comment type="caution">
    <text evidence="7">The sequence shown here is derived from an EMBL/GenBank/DDBJ whole genome shotgun (WGS) entry which is preliminary data.</text>
</comment>
<dbReference type="SUPFAM" id="SSF51905">
    <property type="entry name" value="FAD/NAD(P)-binding domain"/>
    <property type="match status" value="1"/>
</dbReference>
<evidence type="ECO:0000313" key="8">
    <source>
        <dbReference type="Proteomes" id="UP001501411"/>
    </source>
</evidence>
<keyword evidence="6" id="KW-0732">Signal</keyword>
<evidence type="ECO:0000256" key="4">
    <source>
        <dbReference type="ARBA" id="ARBA00023004"/>
    </source>
</evidence>
<feature type="chain" id="PRO_5046415297" evidence="6">
    <location>
        <begin position="24"/>
        <end position="557"/>
    </location>
</feature>
<evidence type="ECO:0000256" key="1">
    <source>
        <dbReference type="ARBA" id="ARBA00022485"/>
    </source>
</evidence>
<evidence type="ECO:0000256" key="3">
    <source>
        <dbReference type="ARBA" id="ARBA00023002"/>
    </source>
</evidence>
<proteinExistence type="predicted"/>
<evidence type="ECO:0000256" key="2">
    <source>
        <dbReference type="ARBA" id="ARBA00022723"/>
    </source>
</evidence>
<sequence length="557" mass="62369">MKVIKHILLIVLLALCTQQNSMANVRTYDIIVYSGSSAGFTAAIAAAKLGKKVALLEPGRHIGGMNVEGLGGTDIDNHAEFQNSGAVGGLALEFYRRIARYYHREEAFEALLARHDKQSGLWRFEPHVAQQVIDQWLSEYPIDIFYGAIIREQEGVIKKKGIIQEIRLTNGQAFQAKMFIDASLEGDLLAHAGVSTAIGREANRQYGEEHNGIRAETTHAQFLVQVDPYRMMGDSTSGLIATIQPEPLGTPGEADKHLQAYCFRMCLSKDKNNQLPFTKPADYRRSDYEIYLRYLKAGGKLYVPVVSIPNNKTDLGAWHDLSHNLYGMNLGYPEGDQQVRDSILHQHRNFTQGLFYFLAHDPEVGQLDSALQREWASWGLAKDEFTDNEGWPRQFYVRDGRRLVSDMVITENHIRKKNPLPLIHPVAIAFWPPDLHSVRRIVRKGYAYNEGFVFGGDWWRPFGIPYEALVPKAGECRNLLAPACPSSSHVAYGAIRIEFTFMELGQASGAAASLAIDGKHTVQQVPYEQLQALLLKEKAILALDTATKVHRGIMALP</sequence>
<keyword evidence="2" id="KW-0479">Metal-binding</keyword>
<evidence type="ECO:0000313" key="7">
    <source>
        <dbReference type="EMBL" id="GAA4780073.1"/>
    </source>
</evidence>
<evidence type="ECO:0000256" key="5">
    <source>
        <dbReference type="ARBA" id="ARBA00023014"/>
    </source>
</evidence>
<name>A0ABP9AEM4_9SPHI</name>
<dbReference type="Pfam" id="PF12831">
    <property type="entry name" value="FAD_oxidored"/>
    <property type="match status" value="1"/>
</dbReference>
<dbReference type="InterPro" id="IPR036188">
    <property type="entry name" value="FAD/NAD-bd_sf"/>
</dbReference>
<dbReference type="Proteomes" id="UP001501411">
    <property type="component" value="Unassembled WGS sequence"/>
</dbReference>
<keyword evidence="5" id="KW-0411">Iron-sulfur</keyword>
<keyword evidence="4" id="KW-0408">Iron</keyword>
<feature type="signal peptide" evidence="6">
    <location>
        <begin position="1"/>
        <end position="23"/>
    </location>
</feature>
<dbReference type="PANTHER" id="PTHR43498:SF1">
    <property type="entry name" value="COB--COM HETERODISULFIDE REDUCTASE IRON-SULFUR SUBUNIT A"/>
    <property type="match status" value="1"/>
</dbReference>